<comment type="similarity">
    <text evidence="4">In the C-terminal section; belongs to the pectinesterase family.</text>
</comment>
<organism evidence="17 18">
    <name type="scientific">Camellia sinensis var. sinensis</name>
    <name type="common">China tea</name>
    <dbReference type="NCBI Taxonomy" id="542762"/>
    <lineage>
        <taxon>Eukaryota</taxon>
        <taxon>Viridiplantae</taxon>
        <taxon>Streptophyta</taxon>
        <taxon>Embryophyta</taxon>
        <taxon>Tracheophyta</taxon>
        <taxon>Spermatophyta</taxon>
        <taxon>Magnoliopsida</taxon>
        <taxon>eudicotyledons</taxon>
        <taxon>Gunneridae</taxon>
        <taxon>Pentapetalae</taxon>
        <taxon>asterids</taxon>
        <taxon>Ericales</taxon>
        <taxon>Theaceae</taxon>
        <taxon>Camellia</taxon>
    </lineage>
</organism>
<dbReference type="InterPro" id="IPR006501">
    <property type="entry name" value="Pectinesterase_inhib_dom"/>
</dbReference>
<dbReference type="PROSITE" id="PS00503">
    <property type="entry name" value="PECTINESTERASE_2"/>
    <property type="match status" value="1"/>
</dbReference>
<dbReference type="CDD" id="cd15798">
    <property type="entry name" value="PMEI-like_3"/>
    <property type="match status" value="1"/>
</dbReference>
<feature type="signal peptide" evidence="15">
    <location>
        <begin position="1"/>
        <end position="21"/>
    </location>
</feature>
<dbReference type="GO" id="GO:0030599">
    <property type="term" value="F:pectinesterase activity"/>
    <property type="evidence" value="ECO:0007669"/>
    <property type="project" value="UniProtKB-UniRule"/>
</dbReference>
<feature type="chain" id="PRO_5020952906" description="Pectinesterase" evidence="15">
    <location>
        <begin position="22"/>
        <end position="549"/>
    </location>
</feature>
<evidence type="ECO:0000256" key="15">
    <source>
        <dbReference type="RuleBase" id="RU000589"/>
    </source>
</evidence>
<evidence type="ECO:0000256" key="10">
    <source>
        <dbReference type="ARBA" id="ARBA00023180"/>
    </source>
</evidence>
<evidence type="ECO:0000256" key="4">
    <source>
        <dbReference type="ARBA" id="ARBA00007786"/>
    </source>
</evidence>
<dbReference type="InterPro" id="IPR000070">
    <property type="entry name" value="Pectinesterase_cat"/>
</dbReference>
<sequence>MAKKAAIIGISSILLVAMVVAVTVSVSRNNSSSSSEGGEISTSTKAVQQICQPTDYKEACVKSLSESAGNTSDPKELIKTAFNVAVKEISAAIQNSSLLQKAAKEPRAQDALENCKELLDFSINDLQNSFDKLGSFDVTKMDEYMSDLKTWLSGAITYQQTCIDGFDNTTGDIGAQMQKLLKLSGELTSNGLAIVTELSTMLGSSGLPSTTSRRLLSEDGFPSWVSDGKRRLLQTGNVKPNAVVAKDGSGKYKTITDALKMVPKKNKTPFVIYIKAGVYKEYVSITKQMSNVFLIGDGPTKTKITGSRSFVGGYNTYRTATVSADGEHFMAKNLAIENSAGGDMHQAVALRVSSDRAIIFNCQIDGYQDTLYAHTHRQFYRDCSISGTVDFVFGDSAVVFQNCKFIIRKPLDNQSCMVTAQGRTDKRGATGIVIQNSVVTAEPAYMAVKGKFKSYLGRPWKPFSRTVIMNSQIDGVIDPTGWAPWAGTIHLDTLWYAEYNNRGPGSVQTQRVKWRGMQKISPQAAASFNPSKFIDGNTWIRTAGVPYNP</sequence>
<evidence type="ECO:0000256" key="2">
    <source>
        <dbReference type="ARBA" id="ARBA00005184"/>
    </source>
</evidence>
<evidence type="ECO:0000256" key="1">
    <source>
        <dbReference type="ARBA" id="ARBA00004191"/>
    </source>
</evidence>
<dbReference type="FunFam" id="1.20.140.40:FF:000001">
    <property type="entry name" value="Pectinesterase"/>
    <property type="match status" value="1"/>
</dbReference>
<proteinExistence type="inferred from homology"/>
<dbReference type="SUPFAM" id="SSF51126">
    <property type="entry name" value="Pectin lyase-like"/>
    <property type="match status" value="1"/>
</dbReference>
<dbReference type="GO" id="GO:0042545">
    <property type="term" value="P:cell wall modification"/>
    <property type="evidence" value="ECO:0007669"/>
    <property type="project" value="UniProtKB-UniRule"/>
</dbReference>
<keyword evidence="10" id="KW-0325">Glycoprotein</keyword>
<keyword evidence="6 15" id="KW-0134">Cell wall</keyword>
<evidence type="ECO:0000256" key="6">
    <source>
        <dbReference type="ARBA" id="ARBA00022512"/>
    </source>
</evidence>
<name>A0A4S4D6W4_CAMSN</name>
<dbReference type="Proteomes" id="UP000306102">
    <property type="component" value="Unassembled WGS sequence"/>
</dbReference>
<dbReference type="Gene3D" id="2.160.20.10">
    <property type="entry name" value="Single-stranded right-handed beta-helix, Pectin lyase-like"/>
    <property type="match status" value="1"/>
</dbReference>
<comment type="caution">
    <text evidence="17">The sequence shown here is derived from an EMBL/GenBank/DDBJ whole genome shotgun (WGS) entry which is preliminary data.</text>
</comment>
<dbReference type="InterPro" id="IPR011050">
    <property type="entry name" value="Pectin_lyase_fold/virulence"/>
</dbReference>
<evidence type="ECO:0000256" key="11">
    <source>
        <dbReference type="ARBA" id="ARBA00023316"/>
    </source>
</evidence>
<evidence type="ECO:0000313" key="18">
    <source>
        <dbReference type="Proteomes" id="UP000306102"/>
    </source>
</evidence>
<keyword evidence="15" id="KW-0732">Signal</keyword>
<dbReference type="EC" id="3.1.1.11" evidence="5 15"/>
<keyword evidence="11 15" id="KW-0961">Cell wall biogenesis/degradation</keyword>
<dbReference type="UniPathway" id="UPA00545">
    <property type="reaction ID" value="UER00823"/>
</dbReference>
<feature type="active site" evidence="14">
    <location>
        <position position="390"/>
    </location>
</feature>
<keyword evidence="8 15" id="KW-0063">Aspartyl esterase</keyword>
<comment type="similarity">
    <text evidence="3">In the N-terminal section; belongs to the PMEI family.</text>
</comment>
<evidence type="ECO:0000256" key="14">
    <source>
        <dbReference type="PROSITE-ProRule" id="PRU10040"/>
    </source>
</evidence>
<evidence type="ECO:0000256" key="12">
    <source>
        <dbReference type="ARBA" id="ARBA00047928"/>
    </source>
</evidence>
<reference evidence="17 18" key="1">
    <citation type="journal article" date="2018" name="Proc. Natl. Acad. Sci. U.S.A.">
        <title>Draft genome sequence of Camellia sinensis var. sinensis provides insights into the evolution of the tea genome and tea quality.</title>
        <authorList>
            <person name="Wei C."/>
            <person name="Yang H."/>
            <person name="Wang S."/>
            <person name="Zhao J."/>
            <person name="Liu C."/>
            <person name="Gao L."/>
            <person name="Xia E."/>
            <person name="Lu Y."/>
            <person name="Tai Y."/>
            <person name="She G."/>
            <person name="Sun J."/>
            <person name="Cao H."/>
            <person name="Tong W."/>
            <person name="Gao Q."/>
            <person name="Li Y."/>
            <person name="Deng W."/>
            <person name="Jiang X."/>
            <person name="Wang W."/>
            <person name="Chen Q."/>
            <person name="Zhang S."/>
            <person name="Li H."/>
            <person name="Wu J."/>
            <person name="Wang P."/>
            <person name="Li P."/>
            <person name="Shi C."/>
            <person name="Zheng F."/>
            <person name="Jian J."/>
            <person name="Huang B."/>
            <person name="Shan D."/>
            <person name="Shi M."/>
            <person name="Fang C."/>
            <person name="Yue Y."/>
            <person name="Li F."/>
            <person name="Li D."/>
            <person name="Wei S."/>
            <person name="Han B."/>
            <person name="Jiang C."/>
            <person name="Yin Y."/>
            <person name="Xia T."/>
            <person name="Zhang Z."/>
            <person name="Bennetzen J.L."/>
            <person name="Zhao S."/>
            <person name="Wan X."/>
        </authorList>
    </citation>
    <scope>NUCLEOTIDE SEQUENCE [LARGE SCALE GENOMIC DNA]</scope>
    <source>
        <strain evidence="18">cv. Shuchazao</strain>
        <tissue evidence="17">Leaf</tissue>
    </source>
</reference>
<evidence type="ECO:0000256" key="13">
    <source>
        <dbReference type="ARBA" id="ARBA00057335"/>
    </source>
</evidence>
<keyword evidence="18" id="KW-1185">Reference proteome</keyword>
<keyword evidence="9" id="KW-1015">Disulfide bond</keyword>
<evidence type="ECO:0000256" key="7">
    <source>
        <dbReference type="ARBA" id="ARBA00022801"/>
    </source>
</evidence>
<dbReference type="Pfam" id="PF01095">
    <property type="entry name" value="Pectinesterase"/>
    <property type="match status" value="1"/>
</dbReference>
<comment type="catalytic activity">
    <reaction evidence="12 15">
        <text>[(1-&gt;4)-alpha-D-galacturonosyl methyl ester](n) + n H2O = [(1-&gt;4)-alpha-D-galacturonosyl](n) + n methanol + n H(+)</text>
        <dbReference type="Rhea" id="RHEA:22380"/>
        <dbReference type="Rhea" id="RHEA-COMP:14570"/>
        <dbReference type="Rhea" id="RHEA-COMP:14573"/>
        <dbReference type="ChEBI" id="CHEBI:15377"/>
        <dbReference type="ChEBI" id="CHEBI:15378"/>
        <dbReference type="ChEBI" id="CHEBI:17790"/>
        <dbReference type="ChEBI" id="CHEBI:140522"/>
        <dbReference type="ChEBI" id="CHEBI:140523"/>
        <dbReference type="EC" id="3.1.1.11"/>
    </reaction>
</comment>
<dbReference type="InterPro" id="IPR033131">
    <property type="entry name" value="Pectinesterase_Asp_AS"/>
</dbReference>
<dbReference type="FunFam" id="2.160.20.10:FF:000001">
    <property type="entry name" value="Pectinesterase"/>
    <property type="match status" value="1"/>
</dbReference>
<dbReference type="PROSITE" id="PS00800">
    <property type="entry name" value="PECTINESTERASE_1"/>
    <property type="match status" value="1"/>
</dbReference>
<dbReference type="InterPro" id="IPR018040">
    <property type="entry name" value="Pectinesterase_Tyr_AS"/>
</dbReference>
<dbReference type="Pfam" id="PF04043">
    <property type="entry name" value="PMEI"/>
    <property type="match status" value="1"/>
</dbReference>
<dbReference type="Gene3D" id="1.20.140.40">
    <property type="entry name" value="Invertase/pectin methylesterase inhibitor family protein"/>
    <property type="match status" value="1"/>
</dbReference>
<feature type="domain" description="Pectinesterase inhibitor" evidence="16">
    <location>
        <begin position="42"/>
        <end position="194"/>
    </location>
</feature>
<keyword evidence="7 15" id="KW-0378">Hydrolase</keyword>
<dbReference type="STRING" id="542762.A0A4S4D6W4"/>
<comment type="subcellular location">
    <subcellularLocation>
        <location evidence="1 15">Secreted</location>
        <location evidence="1 15">Cell wall</location>
    </subcellularLocation>
</comment>
<accession>A0A4S4D6W4</accession>
<dbReference type="GO" id="GO:0004857">
    <property type="term" value="F:enzyme inhibitor activity"/>
    <property type="evidence" value="ECO:0007669"/>
    <property type="project" value="InterPro"/>
</dbReference>
<protein>
    <recommendedName>
        <fullName evidence="5 15">Pectinesterase</fullName>
        <ecNumber evidence="5 15">3.1.1.11</ecNumber>
    </recommendedName>
</protein>
<dbReference type="NCBIfam" id="TIGR01614">
    <property type="entry name" value="PME_inhib"/>
    <property type="match status" value="1"/>
</dbReference>
<comment type="function">
    <text evidence="13 15">Acts in the modification of cell walls via demethylesterification of cell wall pectin.</text>
</comment>
<evidence type="ECO:0000256" key="5">
    <source>
        <dbReference type="ARBA" id="ARBA00013229"/>
    </source>
</evidence>
<evidence type="ECO:0000256" key="8">
    <source>
        <dbReference type="ARBA" id="ARBA00023085"/>
    </source>
</evidence>
<dbReference type="AlphaFoldDB" id="A0A4S4D6W4"/>
<dbReference type="GO" id="GO:0045490">
    <property type="term" value="P:pectin catabolic process"/>
    <property type="evidence" value="ECO:0007669"/>
    <property type="project" value="UniProtKB-UniRule"/>
</dbReference>
<dbReference type="InterPro" id="IPR035513">
    <property type="entry name" value="Invertase/methylesterase_inhib"/>
</dbReference>
<dbReference type="EMBL" id="SDRB02012294">
    <property type="protein sequence ID" value="THF98140.1"/>
    <property type="molecule type" value="Genomic_DNA"/>
</dbReference>
<dbReference type="PANTHER" id="PTHR31707">
    <property type="entry name" value="PECTINESTERASE"/>
    <property type="match status" value="1"/>
</dbReference>
<gene>
    <name evidence="17" type="ORF">TEA_004144</name>
</gene>
<evidence type="ECO:0000313" key="17">
    <source>
        <dbReference type="EMBL" id="THF98140.1"/>
    </source>
</evidence>
<keyword evidence="15" id="KW-0964">Secreted</keyword>
<dbReference type="InterPro" id="IPR012334">
    <property type="entry name" value="Pectin_lyas_fold"/>
</dbReference>
<comment type="pathway">
    <text evidence="2 15">Glycan metabolism; pectin degradation; 2-dehydro-3-deoxy-D-gluconate from pectin: step 1/5.</text>
</comment>
<evidence type="ECO:0000256" key="9">
    <source>
        <dbReference type="ARBA" id="ARBA00023157"/>
    </source>
</evidence>
<evidence type="ECO:0000256" key="3">
    <source>
        <dbReference type="ARBA" id="ARBA00006027"/>
    </source>
</evidence>
<dbReference type="SMART" id="SM00856">
    <property type="entry name" value="PMEI"/>
    <property type="match status" value="1"/>
</dbReference>
<evidence type="ECO:0000259" key="16">
    <source>
        <dbReference type="SMART" id="SM00856"/>
    </source>
</evidence>
<dbReference type="SUPFAM" id="SSF101148">
    <property type="entry name" value="Plant invertase/pectin methylesterase inhibitor"/>
    <property type="match status" value="1"/>
</dbReference>